<dbReference type="AlphaFoldDB" id="A0A1I0GIP9"/>
<dbReference type="EMBL" id="FOHI01000013">
    <property type="protein sequence ID" value="SET70209.1"/>
    <property type="molecule type" value="Genomic_DNA"/>
</dbReference>
<proteinExistence type="predicted"/>
<name>A0A1I0GIP9_9PROT</name>
<gene>
    <name evidence="1" type="ORF">SAMN05216412_11346</name>
</gene>
<dbReference type="RefSeq" id="WP_074709332.1">
    <property type="nucleotide sequence ID" value="NZ_FOHI01000013.1"/>
</dbReference>
<accession>A0A1I0GIP9</accession>
<evidence type="ECO:0000313" key="2">
    <source>
        <dbReference type="Proteomes" id="UP000183339"/>
    </source>
</evidence>
<sequence>MWIAEAINIITSGNKYVPGILNPTADQIDYLWGQATGGVGREASKLNQTSRSTDRWIQGREPGVSADYGCESEESDKKNNCEEFEQGSYLPANSALAIRVESKERSAVR</sequence>
<dbReference type="OrthoDB" id="9151960at2"/>
<dbReference type="Proteomes" id="UP000183339">
    <property type="component" value="Unassembled WGS sequence"/>
</dbReference>
<organism evidence="1 2">
    <name type="scientific">Nitrosospira multiformis</name>
    <dbReference type="NCBI Taxonomy" id="1231"/>
    <lineage>
        <taxon>Bacteria</taxon>
        <taxon>Pseudomonadati</taxon>
        <taxon>Pseudomonadota</taxon>
        <taxon>Betaproteobacteria</taxon>
        <taxon>Nitrosomonadales</taxon>
        <taxon>Nitrosomonadaceae</taxon>
        <taxon>Nitrosospira</taxon>
    </lineage>
</organism>
<evidence type="ECO:0000313" key="1">
    <source>
        <dbReference type="EMBL" id="SET70209.1"/>
    </source>
</evidence>
<protein>
    <submittedName>
        <fullName evidence="1">Uncharacterized protein</fullName>
    </submittedName>
</protein>
<reference evidence="1 2" key="1">
    <citation type="submission" date="2016-10" db="EMBL/GenBank/DDBJ databases">
        <authorList>
            <person name="de Groot N.N."/>
        </authorList>
    </citation>
    <scope>NUCLEOTIDE SEQUENCE [LARGE SCALE GENOMIC DNA]</scope>
    <source>
        <strain evidence="1 2">Nl7</strain>
    </source>
</reference>